<comment type="caution">
    <text evidence="1">The sequence shown here is derived from an EMBL/GenBank/DDBJ whole genome shotgun (WGS) entry which is preliminary data.</text>
</comment>
<reference evidence="1 2" key="1">
    <citation type="submission" date="2021-05" db="EMBL/GenBank/DDBJ databases">
        <title>Genome Assembly of Synthetic Allotetraploid Brassica napus Reveals Homoeologous Exchanges between Subgenomes.</title>
        <authorList>
            <person name="Davis J.T."/>
        </authorList>
    </citation>
    <scope>NUCLEOTIDE SEQUENCE [LARGE SCALE GENOMIC DNA]</scope>
    <source>
        <strain evidence="2">cv. Da-Ae</strain>
        <tissue evidence="1">Seedling</tissue>
    </source>
</reference>
<dbReference type="Proteomes" id="UP000824890">
    <property type="component" value="Unassembled WGS sequence"/>
</dbReference>
<proteinExistence type="predicted"/>
<evidence type="ECO:0008006" key="3">
    <source>
        <dbReference type="Google" id="ProtNLM"/>
    </source>
</evidence>
<protein>
    <recommendedName>
        <fullName evidence="3">Reverse transcriptase zinc-binding domain-containing protein</fullName>
    </recommendedName>
</protein>
<organism evidence="1 2">
    <name type="scientific">Brassica napus</name>
    <name type="common">Rape</name>
    <dbReference type="NCBI Taxonomy" id="3708"/>
    <lineage>
        <taxon>Eukaryota</taxon>
        <taxon>Viridiplantae</taxon>
        <taxon>Streptophyta</taxon>
        <taxon>Embryophyta</taxon>
        <taxon>Tracheophyta</taxon>
        <taxon>Spermatophyta</taxon>
        <taxon>Magnoliopsida</taxon>
        <taxon>eudicotyledons</taxon>
        <taxon>Gunneridae</taxon>
        <taxon>Pentapetalae</taxon>
        <taxon>rosids</taxon>
        <taxon>malvids</taxon>
        <taxon>Brassicales</taxon>
        <taxon>Brassicaceae</taxon>
        <taxon>Brassiceae</taxon>
        <taxon>Brassica</taxon>
    </lineage>
</organism>
<evidence type="ECO:0000313" key="2">
    <source>
        <dbReference type="Proteomes" id="UP000824890"/>
    </source>
</evidence>
<dbReference type="EMBL" id="JAGKQM010000004">
    <property type="protein sequence ID" value="KAH0929096.1"/>
    <property type="molecule type" value="Genomic_DNA"/>
</dbReference>
<keyword evidence="2" id="KW-1185">Reference proteome</keyword>
<accession>A0ABQ8DIC2</accession>
<name>A0ABQ8DIC2_BRANA</name>
<evidence type="ECO:0000313" key="1">
    <source>
        <dbReference type="EMBL" id="KAH0929096.1"/>
    </source>
</evidence>
<sequence>SAQRPDANLGMDVILWRHKEDEYKDHFPIVRTWEQIRARGQELPWYQLLWYLQGVPRHAFIVWLAFKDRLAREVTNSLVRYVEKKKRAEITCFLLVLTLYYLLTSWDPLRHRTGITRERNSRRHQGPWLTTEIMIRHTDKSIRNRISSLKNHILAGLLRRWLELYTR</sequence>
<gene>
    <name evidence="1" type="ORF">HID58_014823</name>
</gene>
<feature type="non-terminal residue" evidence="1">
    <location>
        <position position="1"/>
    </location>
</feature>